<keyword evidence="1" id="KW-0472">Membrane</keyword>
<proteinExistence type="predicted"/>
<keyword evidence="1" id="KW-1133">Transmembrane helix</keyword>
<keyword evidence="1" id="KW-0812">Transmembrane</keyword>
<dbReference type="RefSeq" id="WP_115073419.1">
    <property type="nucleotide sequence ID" value="NZ_UGHE01000002.1"/>
</dbReference>
<feature type="transmembrane region" description="Helical" evidence="1">
    <location>
        <begin position="12"/>
        <end position="43"/>
    </location>
</feature>
<dbReference type="Proteomes" id="UP000254496">
    <property type="component" value="Unassembled WGS sequence"/>
</dbReference>
<reference evidence="2 3" key="1">
    <citation type="submission" date="2018-06" db="EMBL/GenBank/DDBJ databases">
        <authorList>
            <consortium name="Pathogen Informatics"/>
            <person name="Doyle S."/>
        </authorList>
    </citation>
    <scope>NUCLEOTIDE SEQUENCE [LARGE SCALE GENOMIC DNA]</scope>
    <source>
        <strain evidence="2 3">NCTC8540</strain>
    </source>
</reference>
<evidence type="ECO:0000313" key="3">
    <source>
        <dbReference type="Proteomes" id="UP000254496"/>
    </source>
</evidence>
<dbReference type="EMBL" id="UGHJ01000001">
    <property type="protein sequence ID" value="STO69470.1"/>
    <property type="molecule type" value="Genomic_DNA"/>
</dbReference>
<evidence type="ECO:0000313" key="2">
    <source>
        <dbReference type="EMBL" id="STO69470.1"/>
    </source>
</evidence>
<accession>A0AB38HGX9</accession>
<dbReference type="AlphaFoldDB" id="A0AB38HGX9"/>
<feature type="transmembrane region" description="Helical" evidence="1">
    <location>
        <begin position="192"/>
        <end position="209"/>
    </location>
</feature>
<name>A0AB38HGX9_9PAST</name>
<gene>
    <name evidence="2" type="ORF">NCTC8540_02003</name>
</gene>
<comment type="caution">
    <text evidence="2">The sequence shown here is derived from an EMBL/GenBank/DDBJ whole genome shotgun (WGS) entry which is preliminary data.</text>
</comment>
<sequence length="259" mass="30087">MAKRKRSSDNGGCGGCLAIIIIPVLIVFITPVALLSIFIYSLFKYFSITRYYHPFKKTYDDFWLNKEDKDEYKYYNDVWIKNYKLLEDIDSAVEEQGISRNNDGAISTRSKAGKKLKADFDKAKLKEENASNRIYDLQYIPQTRWEECNKYLKNSWASFIGIIGYGIGYTYLQLTHQAGISWREMGFDIDTINIIITSMLRINWFNIALIDKVELFILSIYIAIISWVLTLICSKPLAMLTPYPPEVDIENIDLYEGKH</sequence>
<feature type="transmembrane region" description="Helical" evidence="1">
    <location>
        <begin position="155"/>
        <end position="172"/>
    </location>
</feature>
<organism evidence="2 3">
    <name type="scientific">Canicola haemoglobinophilus</name>
    <dbReference type="NCBI Taxonomy" id="733"/>
    <lineage>
        <taxon>Bacteria</taxon>
        <taxon>Pseudomonadati</taxon>
        <taxon>Pseudomonadota</taxon>
        <taxon>Gammaproteobacteria</taxon>
        <taxon>Pasteurellales</taxon>
        <taxon>Pasteurellaceae</taxon>
        <taxon>Canicola</taxon>
    </lineage>
</organism>
<feature type="transmembrane region" description="Helical" evidence="1">
    <location>
        <begin position="215"/>
        <end position="233"/>
    </location>
</feature>
<evidence type="ECO:0000256" key="1">
    <source>
        <dbReference type="SAM" id="Phobius"/>
    </source>
</evidence>
<protein>
    <submittedName>
        <fullName evidence="2">Uncharacterized protein</fullName>
    </submittedName>
</protein>